<accession>A0A2Z5ZC90</accession>
<dbReference type="GeneID" id="65108215"/>
<dbReference type="EMBL" id="LC371242">
    <property type="protein sequence ID" value="BBC78076.1"/>
    <property type="molecule type" value="Genomic_DNA"/>
</dbReference>
<sequence>MIPIKTAVDSVYAYKFVRLMQKDFSEWGAFKNGIIDEKGSVLKRPQTPGEKESYTPFHAAVRSMKRMITTVPGLAGISSAMSAWSAVASRFKITESEQKEIFQALPLFEEMVAGDSGGSVSNIATGTTTGAITNKGPEVIKAKKRKRLKINPNKL</sequence>
<name>A0A2Z5ZC90_9CAUD</name>
<keyword evidence="2" id="KW-1185">Reference proteome</keyword>
<evidence type="ECO:0000313" key="2">
    <source>
        <dbReference type="Proteomes" id="UP000250157"/>
    </source>
</evidence>
<protein>
    <recommendedName>
        <fullName evidence="3">Major capsid protein</fullName>
    </recommendedName>
</protein>
<dbReference type="Proteomes" id="UP000250157">
    <property type="component" value="Segment"/>
</dbReference>
<evidence type="ECO:0008006" key="3">
    <source>
        <dbReference type="Google" id="ProtNLM"/>
    </source>
</evidence>
<organism evidence="1 2">
    <name type="scientific">Escherichia phage EcS1</name>
    <dbReference type="NCBI Taxonomy" id="2083276"/>
    <lineage>
        <taxon>Viruses</taxon>
        <taxon>Duplodnaviria</taxon>
        <taxon>Heunggongvirae</taxon>
        <taxon>Uroviricota</taxon>
        <taxon>Caudoviricetes</taxon>
        <taxon>Pantevenvirales</taxon>
        <taxon>Straboviridae</taxon>
        <taxon>Tevenvirinae</taxon>
        <taxon>Kagamiyamavirus</taxon>
        <taxon>Kagamiyamavirus ecs1</taxon>
    </lineage>
</organism>
<dbReference type="KEGG" id="vg:65108215"/>
<reference evidence="1 2" key="1">
    <citation type="submission" date="2018-02" db="EMBL/GenBank/DDBJ databases">
        <title>Full genome sequencing of a novel polyvalent bacteriophage as one of T4-Family member.</title>
        <authorList>
            <person name="Kawasaki T."/>
            <person name="Saad A.M."/>
            <person name="Yamada T."/>
        </authorList>
    </citation>
    <scope>NUCLEOTIDE SEQUENCE [LARGE SCALE GENOMIC DNA]</scope>
    <source>
        <strain evidence="1 2">EcS1</strain>
    </source>
</reference>
<dbReference type="RefSeq" id="YP_010090723.1">
    <property type="nucleotide sequence ID" value="NC_055721.1"/>
</dbReference>
<proteinExistence type="predicted"/>
<evidence type="ECO:0000313" key="1">
    <source>
        <dbReference type="EMBL" id="BBC78076.1"/>
    </source>
</evidence>